<organism evidence="1 2">
    <name type="scientific">Wenjunlia tyrosinilytica</name>
    <dbReference type="NCBI Taxonomy" id="1544741"/>
    <lineage>
        <taxon>Bacteria</taxon>
        <taxon>Bacillati</taxon>
        <taxon>Actinomycetota</taxon>
        <taxon>Actinomycetes</taxon>
        <taxon>Kitasatosporales</taxon>
        <taxon>Streptomycetaceae</taxon>
        <taxon>Wenjunlia</taxon>
    </lineage>
</organism>
<protein>
    <submittedName>
        <fullName evidence="1">Uncharacterized protein</fullName>
    </submittedName>
</protein>
<name>A0A917ZY30_9ACTN</name>
<evidence type="ECO:0000313" key="2">
    <source>
        <dbReference type="Proteomes" id="UP000641932"/>
    </source>
</evidence>
<comment type="caution">
    <text evidence="1">The sequence shown here is derived from an EMBL/GenBank/DDBJ whole genome shotgun (WGS) entry which is preliminary data.</text>
</comment>
<dbReference type="AlphaFoldDB" id="A0A917ZY30"/>
<accession>A0A917ZY30</accession>
<reference evidence="1" key="1">
    <citation type="journal article" date="2014" name="Int. J. Syst. Evol. Microbiol.">
        <title>Complete genome sequence of Corynebacterium casei LMG S-19264T (=DSM 44701T), isolated from a smear-ripened cheese.</title>
        <authorList>
            <consortium name="US DOE Joint Genome Institute (JGI-PGF)"/>
            <person name="Walter F."/>
            <person name="Albersmeier A."/>
            <person name="Kalinowski J."/>
            <person name="Ruckert C."/>
        </authorList>
    </citation>
    <scope>NUCLEOTIDE SEQUENCE</scope>
    <source>
        <strain evidence="1">CGMCC 4.7201</strain>
    </source>
</reference>
<dbReference type="Proteomes" id="UP000641932">
    <property type="component" value="Unassembled WGS sequence"/>
</dbReference>
<keyword evidence="2" id="KW-1185">Reference proteome</keyword>
<dbReference type="RefSeq" id="WP_189135736.1">
    <property type="nucleotide sequence ID" value="NZ_BMMS01000056.1"/>
</dbReference>
<dbReference type="EMBL" id="BMMS01000056">
    <property type="protein sequence ID" value="GGP00313.1"/>
    <property type="molecule type" value="Genomic_DNA"/>
</dbReference>
<reference evidence="1" key="2">
    <citation type="submission" date="2020-09" db="EMBL/GenBank/DDBJ databases">
        <authorList>
            <person name="Sun Q."/>
            <person name="Zhou Y."/>
        </authorList>
    </citation>
    <scope>NUCLEOTIDE SEQUENCE</scope>
    <source>
        <strain evidence="1">CGMCC 4.7201</strain>
    </source>
</reference>
<proteinExistence type="predicted"/>
<evidence type="ECO:0000313" key="1">
    <source>
        <dbReference type="EMBL" id="GGP00313.1"/>
    </source>
</evidence>
<gene>
    <name evidence="1" type="ORF">GCM10012280_68790</name>
</gene>
<sequence length="54" mass="5596">MGRASTGDHHAAIADVRQAVGICQRIGAAEAPAAAEYLAVLEIEPEADHVDAQE</sequence>